<feature type="region of interest" description="Disordered" evidence="5">
    <location>
        <begin position="179"/>
        <end position="199"/>
    </location>
</feature>
<name>A0A9W7STW3_9PEZI</name>
<comment type="caution">
    <text evidence="7">The sequence shown here is derived from an EMBL/GenBank/DDBJ whole genome shotgun (WGS) entry which is preliminary data.</text>
</comment>
<dbReference type="EMBL" id="RIBY02001679">
    <property type="protein sequence ID" value="KAH9828253.1"/>
    <property type="molecule type" value="Genomic_DNA"/>
</dbReference>
<evidence type="ECO:0000256" key="3">
    <source>
        <dbReference type="ARBA" id="ARBA00022801"/>
    </source>
</evidence>
<evidence type="ECO:0000313" key="8">
    <source>
        <dbReference type="Proteomes" id="UP001138500"/>
    </source>
</evidence>
<feature type="region of interest" description="Disordered" evidence="5">
    <location>
        <begin position="899"/>
        <end position="958"/>
    </location>
</feature>
<dbReference type="InterPro" id="IPR038765">
    <property type="entry name" value="Papain-like_cys_pep_sf"/>
</dbReference>
<feature type="domain" description="Ubiquitin-like protease family profile" evidence="6">
    <location>
        <begin position="472"/>
        <end position="678"/>
    </location>
</feature>
<evidence type="ECO:0000256" key="5">
    <source>
        <dbReference type="SAM" id="MobiDB-lite"/>
    </source>
</evidence>
<evidence type="ECO:0000256" key="1">
    <source>
        <dbReference type="ARBA" id="ARBA00005234"/>
    </source>
</evidence>
<proteinExistence type="inferred from homology"/>
<protein>
    <submittedName>
        <fullName evidence="7">Sentrin-specific protease 1-like</fullName>
    </submittedName>
</protein>
<feature type="compositionally biased region" description="Basic and acidic residues" evidence="5">
    <location>
        <begin position="922"/>
        <end position="933"/>
    </location>
</feature>
<dbReference type="SUPFAM" id="SSF54001">
    <property type="entry name" value="Cysteine proteinases"/>
    <property type="match status" value="1"/>
</dbReference>
<dbReference type="Pfam" id="PF02902">
    <property type="entry name" value="Peptidase_C48"/>
    <property type="match status" value="1"/>
</dbReference>
<reference evidence="7 8" key="2">
    <citation type="journal article" date="2021" name="Curr. Genet.">
        <title>Genetic response to nitrogen starvation in the aggressive Eucalyptus foliar pathogen Teratosphaeria destructans.</title>
        <authorList>
            <person name="Havenga M."/>
            <person name="Wingfield B.D."/>
            <person name="Wingfield M.J."/>
            <person name="Dreyer L.L."/>
            <person name="Roets F."/>
            <person name="Aylward J."/>
        </authorList>
    </citation>
    <scope>NUCLEOTIDE SEQUENCE [LARGE SCALE GENOMIC DNA]</scope>
    <source>
        <strain evidence="7">CMW44962</strain>
    </source>
</reference>
<evidence type="ECO:0000313" key="7">
    <source>
        <dbReference type="EMBL" id="KAH9828253.1"/>
    </source>
</evidence>
<feature type="region of interest" description="Disordered" evidence="5">
    <location>
        <begin position="212"/>
        <end position="266"/>
    </location>
</feature>
<organism evidence="7 8">
    <name type="scientific">Teratosphaeria destructans</name>
    <dbReference type="NCBI Taxonomy" id="418781"/>
    <lineage>
        <taxon>Eukaryota</taxon>
        <taxon>Fungi</taxon>
        <taxon>Dikarya</taxon>
        <taxon>Ascomycota</taxon>
        <taxon>Pezizomycotina</taxon>
        <taxon>Dothideomycetes</taxon>
        <taxon>Dothideomycetidae</taxon>
        <taxon>Mycosphaerellales</taxon>
        <taxon>Teratosphaeriaceae</taxon>
        <taxon>Teratosphaeria</taxon>
    </lineage>
</organism>
<dbReference type="Proteomes" id="UP001138500">
    <property type="component" value="Unassembled WGS sequence"/>
</dbReference>
<sequence>MAEAAAEARELGVDQLRQRLESLEDPAANEEYRQRVNEHITEYRQIRSKYRQRHGVSTITDDFESLFDKVALDKLHDLMLKSLETKGVYKTYQKRLTKRSPWHLSLSDFVFYIAAYDASKDFLCRLHAFSKAKGNGDVNKALPEVLQRRQLRLDPNTTFQKLQTRRVLRRQAWVPQDVLMTAPSNANASSDSEEDDDDNNIEIEIEIGRREHVSTIRGDEDFNAPSDSFCQAPPARKRLAQSTPASSPSRKRQRITPGRSALWRDDALLESSPSTGFAPFEDDSALANANFANGTPSPVTRGSPVISGSVDDNTFQLLPTPEDESEAAAPTGARGTTCKDTITAQAAPNNKSGAAANLEGLSLTQGLIRGQLRPGPVRKIVTTPSAPAVEKQRGQVLLSPEDDDRGVAKPKASLFKRGRVRSQLSLRSEPDAAATSNALATEKQRAHTLPPPENEGEPAATQSGANVKKTQVKVKDDSGSQADPLDSTHVSDRTVQTYKASSPVQKPQQTRAPNVSRMLLPAGAVSDLNRFLPGQWLSDNCIFFAHDAAHGLCQNNKAAIRLLAGGIDLAKPQHKLRVTLKASNKQIAFPVHLPGHWAFGLFDISNRTVQFFDSIGTAYRTRCWEAFQEQVVFQSPKTHTEILPPGERMLEPEPPKDLARQDDAASCGVFACVFGLALAKHQPLPSTLDVPLWRWVLSLLASQSQSWLMLPRSDFGLDQMATAVTTTTRTTSQQDHNLFAIATREAKAFEARARSLQRVLDRLTALQQAKQLVGINVLERQYKTQEEQCAWYKKLVDLLQSAPAGVDDAKDLARARASLEALEEEMNCTEQRFQFLEPVAIQLADLEASLKQQREQLEAELDGRRAKLTETQRVVSDALNIRPGDISPDTQTADIGKFVGTEKTDESEEEQTTARRKRRQRGGRDDSEKEQTTARRNRRQRGGTDDSEEEQTTARRNI</sequence>
<feature type="compositionally biased region" description="Polar residues" evidence="5">
    <location>
        <begin position="290"/>
        <end position="300"/>
    </location>
</feature>
<feature type="compositionally biased region" description="Polar residues" evidence="5">
    <location>
        <begin position="460"/>
        <end position="469"/>
    </location>
</feature>
<feature type="region of interest" description="Disordered" evidence="5">
    <location>
        <begin position="375"/>
        <end position="512"/>
    </location>
</feature>
<dbReference type="GO" id="GO:0006508">
    <property type="term" value="P:proteolysis"/>
    <property type="evidence" value="ECO:0007669"/>
    <property type="project" value="UniProtKB-KW"/>
</dbReference>
<keyword evidence="4" id="KW-0175">Coiled coil</keyword>
<dbReference type="Gene3D" id="3.40.395.10">
    <property type="entry name" value="Adenoviral Proteinase, Chain A"/>
    <property type="match status" value="1"/>
</dbReference>
<feature type="compositionally biased region" description="Polar residues" evidence="5">
    <location>
        <begin position="493"/>
        <end position="512"/>
    </location>
</feature>
<feature type="coiled-coil region" evidence="4">
    <location>
        <begin position="812"/>
        <end position="874"/>
    </location>
</feature>
<dbReference type="GO" id="GO:0019783">
    <property type="term" value="F:ubiquitin-like protein peptidase activity"/>
    <property type="evidence" value="ECO:0007669"/>
    <property type="project" value="UniProtKB-ARBA"/>
</dbReference>
<evidence type="ECO:0000259" key="6">
    <source>
        <dbReference type="PROSITE" id="PS50600"/>
    </source>
</evidence>
<feature type="region of interest" description="Disordered" evidence="5">
    <location>
        <begin position="289"/>
        <end position="308"/>
    </location>
</feature>
<accession>A0A9W7STW3</accession>
<gene>
    <name evidence="7" type="ORF">Tdes44962_MAKER09406</name>
</gene>
<dbReference type="InterPro" id="IPR003653">
    <property type="entry name" value="Peptidase_C48_C"/>
</dbReference>
<dbReference type="OrthoDB" id="1939479at2759"/>
<keyword evidence="3" id="KW-0378">Hydrolase</keyword>
<evidence type="ECO:0000256" key="2">
    <source>
        <dbReference type="ARBA" id="ARBA00022670"/>
    </source>
</evidence>
<comment type="similarity">
    <text evidence="1">Belongs to the peptidase C48 family.</text>
</comment>
<dbReference type="AlphaFoldDB" id="A0A9W7STW3"/>
<evidence type="ECO:0000256" key="4">
    <source>
        <dbReference type="SAM" id="Coils"/>
    </source>
</evidence>
<dbReference type="GO" id="GO:0008234">
    <property type="term" value="F:cysteine-type peptidase activity"/>
    <property type="evidence" value="ECO:0007669"/>
    <property type="project" value="InterPro"/>
</dbReference>
<keyword evidence="8" id="KW-1185">Reference proteome</keyword>
<reference evidence="7 8" key="1">
    <citation type="journal article" date="2018" name="IMA Fungus">
        <title>IMA Genome-F 10: Nine draft genome sequences of Claviceps purpurea s.lat., including C. arundinis, C. humidiphila, and C. cf. spartinae, pseudomolecules for the pitch canker pathogen Fusarium circinatum, draft genome of Davidsoniella eucalypti, Grosmannia galeiformis, Quambalaria eucalypti, and Teratosphaeria destructans.</title>
        <authorList>
            <person name="Wingfield B.D."/>
            <person name="Liu M."/>
            <person name="Nguyen H.D."/>
            <person name="Lane F.A."/>
            <person name="Morgan S.W."/>
            <person name="De Vos L."/>
            <person name="Wilken P.M."/>
            <person name="Duong T.A."/>
            <person name="Aylward J."/>
            <person name="Coetzee M.P."/>
            <person name="Dadej K."/>
            <person name="De Beer Z.W."/>
            <person name="Findlay W."/>
            <person name="Havenga M."/>
            <person name="Kolarik M."/>
            <person name="Menzies J.G."/>
            <person name="Naidoo K."/>
            <person name="Pochopski O."/>
            <person name="Shoukouhi P."/>
            <person name="Santana Q.C."/>
            <person name="Seifert K.A."/>
            <person name="Soal N."/>
            <person name="Steenkamp E.T."/>
            <person name="Tatham C.T."/>
            <person name="van der Nest M.A."/>
            <person name="Wingfield M.J."/>
        </authorList>
    </citation>
    <scope>NUCLEOTIDE SEQUENCE [LARGE SCALE GENOMIC DNA]</scope>
    <source>
        <strain evidence="7">CMW44962</strain>
    </source>
</reference>
<keyword evidence="2" id="KW-0645">Protease</keyword>
<dbReference type="PROSITE" id="PS50600">
    <property type="entry name" value="ULP_PROTEASE"/>
    <property type="match status" value="1"/>
</dbReference>